<evidence type="ECO:0000313" key="8">
    <source>
        <dbReference type="Proteomes" id="UP000708208"/>
    </source>
</evidence>
<dbReference type="Proteomes" id="UP000708208">
    <property type="component" value="Unassembled WGS sequence"/>
</dbReference>
<keyword evidence="5" id="KW-0472">Membrane</keyword>
<evidence type="ECO:0000256" key="5">
    <source>
        <dbReference type="ARBA" id="ARBA00023136"/>
    </source>
</evidence>
<keyword evidence="4" id="KW-1133">Transmembrane helix</keyword>
<comment type="caution">
    <text evidence="7">The sequence shown here is derived from an EMBL/GenBank/DDBJ whole genome shotgun (WGS) entry which is preliminary data.</text>
</comment>
<dbReference type="GO" id="GO:0005741">
    <property type="term" value="C:mitochondrial outer membrane"/>
    <property type="evidence" value="ECO:0007669"/>
    <property type="project" value="UniProtKB-SubCell"/>
</dbReference>
<dbReference type="Pfam" id="PF04930">
    <property type="entry name" value="FUN14"/>
    <property type="match status" value="1"/>
</dbReference>
<dbReference type="GO" id="GO:0000422">
    <property type="term" value="P:autophagy of mitochondrion"/>
    <property type="evidence" value="ECO:0007669"/>
    <property type="project" value="TreeGrafter"/>
</dbReference>
<feature type="region of interest" description="Disordered" evidence="6">
    <location>
        <begin position="24"/>
        <end position="43"/>
    </location>
</feature>
<protein>
    <recommendedName>
        <fullName evidence="9">FUN14 domain-containing protein 1</fullName>
    </recommendedName>
</protein>
<evidence type="ECO:0000313" key="7">
    <source>
        <dbReference type="EMBL" id="CAG7719871.1"/>
    </source>
</evidence>
<dbReference type="InterPro" id="IPR007014">
    <property type="entry name" value="FUN14"/>
</dbReference>
<evidence type="ECO:0000256" key="4">
    <source>
        <dbReference type="ARBA" id="ARBA00022989"/>
    </source>
</evidence>
<sequence length="293" mass="32917">MGIMEFKTTKIGYRRRSNFENYTGNNPFLMDDDSNGNGNETAEEAVPVRRFSLQQSFSRKETEHGSETIKQSRIQMEGIYAAGEGSRSHSTVVQLDSLGNSMTQRWCSGRDFVQNDDKEKSISTLVTYNSCDDTNENDDLFLVPEDLKQAPNKISVMLSQSMTVLAQINNQDVLEKVCAGGHIAKQMVVGNVVGYCTAHVVRKFGKLAAGSIIGSFCFIKLAHHRGYISVDWKRIQKQIESPQQEDTDTNDGVKHDDIAWLSKKIHQIREWSKENTFTVIGFCTGFAINNLNL</sequence>
<keyword evidence="3" id="KW-0812">Transmembrane</keyword>
<dbReference type="EMBL" id="CAJVCH010065261">
    <property type="protein sequence ID" value="CAG7719871.1"/>
    <property type="molecule type" value="Genomic_DNA"/>
</dbReference>
<dbReference type="AlphaFoldDB" id="A0A8J2JGU7"/>
<evidence type="ECO:0000256" key="3">
    <source>
        <dbReference type="ARBA" id="ARBA00022692"/>
    </source>
</evidence>
<keyword evidence="8" id="KW-1185">Reference proteome</keyword>
<accession>A0A8J2JGU7</accession>
<evidence type="ECO:0000256" key="1">
    <source>
        <dbReference type="ARBA" id="ARBA00004374"/>
    </source>
</evidence>
<dbReference type="PANTHER" id="PTHR21346">
    <property type="entry name" value="FUN14 DOMAIN CONTAINING"/>
    <property type="match status" value="1"/>
</dbReference>
<dbReference type="OrthoDB" id="163794at2759"/>
<evidence type="ECO:0008006" key="9">
    <source>
        <dbReference type="Google" id="ProtNLM"/>
    </source>
</evidence>
<dbReference type="PANTHER" id="PTHR21346:SF0">
    <property type="entry name" value="RE45833P"/>
    <property type="match status" value="1"/>
</dbReference>
<proteinExistence type="inferred from homology"/>
<evidence type="ECO:0000256" key="6">
    <source>
        <dbReference type="SAM" id="MobiDB-lite"/>
    </source>
</evidence>
<comment type="subcellular location">
    <subcellularLocation>
        <location evidence="1">Mitochondrion outer membrane</location>
        <topology evidence="1">Multi-pass membrane protein</topology>
    </subcellularLocation>
</comment>
<evidence type="ECO:0000256" key="2">
    <source>
        <dbReference type="ARBA" id="ARBA00009160"/>
    </source>
</evidence>
<name>A0A8J2JGU7_9HEXA</name>
<organism evidence="7 8">
    <name type="scientific">Allacma fusca</name>
    <dbReference type="NCBI Taxonomy" id="39272"/>
    <lineage>
        <taxon>Eukaryota</taxon>
        <taxon>Metazoa</taxon>
        <taxon>Ecdysozoa</taxon>
        <taxon>Arthropoda</taxon>
        <taxon>Hexapoda</taxon>
        <taxon>Collembola</taxon>
        <taxon>Symphypleona</taxon>
        <taxon>Sminthuridae</taxon>
        <taxon>Allacma</taxon>
    </lineage>
</organism>
<reference evidence="7" key="1">
    <citation type="submission" date="2021-06" db="EMBL/GenBank/DDBJ databases">
        <authorList>
            <person name="Hodson N. C."/>
            <person name="Mongue J. A."/>
            <person name="Jaron S. K."/>
        </authorList>
    </citation>
    <scope>NUCLEOTIDE SEQUENCE</scope>
</reference>
<comment type="similarity">
    <text evidence="2">Belongs to the FUN14 family.</text>
</comment>
<gene>
    <name evidence="7" type="ORF">AFUS01_LOCUS9171</name>
</gene>